<keyword evidence="2" id="KW-0418">Kinase</keyword>
<dbReference type="GO" id="GO:0016301">
    <property type="term" value="F:kinase activity"/>
    <property type="evidence" value="ECO:0007669"/>
    <property type="project" value="UniProtKB-KW"/>
</dbReference>
<keyword evidence="3" id="KW-1185">Reference proteome</keyword>
<accession>V2Y9D5</accession>
<dbReference type="PROSITE" id="PS01125">
    <property type="entry name" value="ROK"/>
    <property type="match status" value="1"/>
</dbReference>
<dbReference type="Gene3D" id="3.30.420.40">
    <property type="match status" value="2"/>
</dbReference>
<dbReference type="PANTHER" id="PTHR18964">
    <property type="entry name" value="ROK (REPRESSOR, ORF, KINASE) FAMILY"/>
    <property type="match status" value="1"/>
</dbReference>
<keyword evidence="2" id="KW-0808">Transferase</keyword>
<organism evidence="2 3">
    <name type="scientific">Catonella morbi ATCC 51271</name>
    <dbReference type="NCBI Taxonomy" id="592026"/>
    <lineage>
        <taxon>Bacteria</taxon>
        <taxon>Bacillati</taxon>
        <taxon>Bacillota</taxon>
        <taxon>Clostridia</taxon>
        <taxon>Lachnospirales</taxon>
        <taxon>Lachnospiraceae</taxon>
        <taxon>Catonella</taxon>
    </lineage>
</organism>
<dbReference type="EMBL" id="ACIL03000005">
    <property type="protein sequence ID" value="ESL04286.1"/>
    <property type="molecule type" value="Genomic_DNA"/>
</dbReference>
<dbReference type="STRING" id="592026.GCWU0000282_000636"/>
<dbReference type="Pfam" id="PF00480">
    <property type="entry name" value="ROK"/>
    <property type="match status" value="1"/>
</dbReference>
<comment type="similarity">
    <text evidence="1">Belongs to the ROK (NagC/XylR) family.</text>
</comment>
<dbReference type="OrthoDB" id="9795247at2"/>
<reference evidence="2 3" key="1">
    <citation type="submission" date="2013-06" db="EMBL/GenBank/DDBJ databases">
        <authorList>
            <person name="Weinstock G."/>
            <person name="Sodergren E."/>
            <person name="Clifton S."/>
            <person name="Fulton L."/>
            <person name="Fulton B."/>
            <person name="Courtney L."/>
            <person name="Fronick C."/>
            <person name="Harrison M."/>
            <person name="Strong C."/>
            <person name="Farmer C."/>
            <person name="Delahaunty K."/>
            <person name="Markovic C."/>
            <person name="Hall O."/>
            <person name="Minx P."/>
            <person name="Tomlinson C."/>
            <person name="Mitreva M."/>
            <person name="Nelson J."/>
            <person name="Hou S."/>
            <person name="Wollam A."/>
            <person name="Pepin K.H."/>
            <person name="Johnson M."/>
            <person name="Bhonagiri V."/>
            <person name="Nash W.E."/>
            <person name="Warren W."/>
            <person name="Chinwalla A."/>
            <person name="Mardis E.R."/>
            <person name="Wilson R.K."/>
        </authorList>
    </citation>
    <scope>NUCLEOTIDE SEQUENCE [LARGE SCALE GENOMIC DNA]</scope>
    <source>
        <strain evidence="2 3">ATCC 51271</strain>
    </source>
</reference>
<gene>
    <name evidence="2" type="ORF">GCWU0000282_000636</name>
</gene>
<dbReference type="PANTHER" id="PTHR18964:SF149">
    <property type="entry name" value="BIFUNCTIONAL UDP-N-ACETYLGLUCOSAMINE 2-EPIMERASE_N-ACETYLMANNOSAMINE KINASE"/>
    <property type="match status" value="1"/>
</dbReference>
<dbReference type="SUPFAM" id="SSF53067">
    <property type="entry name" value="Actin-like ATPase domain"/>
    <property type="match status" value="1"/>
</dbReference>
<dbReference type="AlphaFoldDB" id="V2Y9D5"/>
<evidence type="ECO:0000256" key="1">
    <source>
        <dbReference type="ARBA" id="ARBA00006479"/>
    </source>
</evidence>
<name>V2Y9D5_9FIRM</name>
<dbReference type="eggNOG" id="COG1940">
    <property type="taxonomic scope" value="Bacteria"/>
</dbReference>
<dbReference type="Proteomes" id="UP000018227">
    <property type="component" value="Unassembled WGS sequence"/>
</dbReference>
<protein>
    <submittedName>
        <fullName evidence="2">Putative glucokinase</fullName>
    </submittedName>
</protein>
<dbReference type="InterPro" id="IPR049874">
    <property type="entry name" value="ROK_cs"/>
</dbReference>
<dbReference type="CDD" id="cd24068">
    <property type="entry name" value="ASKHA_NBD_ROK_FnNanK-like"/>
    <property type="match status" value="1"/>
</dbReference>
<dbReference type="InterPro" id="IPR000600">
    <property type="entry name" value="ROK"/>
</dbReference>
<comment type="caution">
    <text evidence="2">The sequence shown here is derived from an EMBL/GenBank/DDBJ whole genome shotgun (WGS) entry which is preliminary data.</text>
</comment>
<evidence type="ECO:0000313" key="3">
    <source>
        <dbReference type="Proteomes" id="UP000018227"/>
    </source>
</evidence>
<sequence>MTDRTYLGIDIGGTAVKFGLVNGEGVIVSEISEYPVKFDNYETPIIETVVKSAKEFMSKNNKAFFDINGIGVSATGGINSKLGIVEGSAGHIKNWEGTNIKKRLEAEFGMNTAVLNDANAAALGEMWKGAAKGRENVVVMTIGTGVGGGIIVDSKILLGKKGFAGEIGHIPVNVDGEECSCGNTGCIEHYGSTSALVRNVKNAVISGEITGINVDETDGRLIFKEVAAGNKTVIKYVDEWINYISAALIGLVHTFNPEMVILGGGVSKQKELFVDKVRDKVLHGVMHNFAQGLSIEAAELGNNAGIIGAVKFLIDA</sequence>
<proteinExistence type="inferred from homology"/>
<dbReference type="RefSeq" id="WP_023353526.1">
    <property type="nucleotide sequence ID" value="NZ_KI535366.1"/>
</dbReference>
<dbReference type="InterPro" id="IPR043129">
    <property type="entry name" value="ATPase_NBD"/>
</dbReference>
<dbReference type="HOGENOM" id="CLU_036604_0_2_9"/>
<evidence type="ECO:0000313" key="2">
    <source>
        <dbReference type="EMBL" id="ESL04286.1"/>
    </source>
</evidence>